<dbReference type="InterPro" id="IPR025680">
    <property type="entry name" value="DddI"/>
</dbReference>
<reference evidence="2" key="1">
    <citation type="submission" date="2016-10" db="EMBL/GenBank/DDBJ databases">
        <authorList>
            <person name="Varghese N."/>
            <person name="Submissions S."/>
        </authorList>
    </citation>
    <scope>NUCLEOTIDE SEQUENCE [LARGE SCALE GENOMIC DNA]</scope>
    <source>
        <strain evidence="2">DSM 44796</strain>
    </source>
</reference>
<dbReference type="AlphaFoldDB" id="A0A1G9I8J8"/>
<evidence type="ECO:0000313" key="2">
    <source>
        <dbReference type="Proteomes" id="UP000199682"/>
    </source>
</evidence>
<dbReference type="Pfam" id="PF14430">
    <property type="entry name" value="Imm1"/>
    <property type="match status" value="1"/>
</dbReference>
<name>A0A1G9I8J8_9PSEU</name>
<dbReference type="Proteomes" id="UP000199682">
    <property type="component" value="Unassembled WGS sequence"/>
</dbReference>
<evidence type="ECO:0000313" key="1">
    <source>
        <dbReference type="EMBL" id="SDL21558.1"/>
    </source>
</evidence>
<protein>
    <submittedName>
        <fullName evidence="1">Immunity protein Imm1</fullName>
    </submittedName>
</protein>
<proteinExistence type="predicted"/>
<accession>A0A1G9I8J8</accession>
<organism evidence="1 2">
    <name type="scientific">Lentzea albidocapillata subsp. violacea</name>
    <dbReference type="NCBI Taxonomy" id="128104"/>
    <lineage>
        <taxon>Bacteria</taxon>
        <taxon>Bacillati</taxon>
        <taxon>Actinomycetota</taxon>
        <taxon>Actinomycetes</taxon>
        <taxon>Pseudonocardiales</taxon>
        <taxon>Pseudonocardiaceae</taxon>
        <taxon>Lentzea</taxon>
    </lineage>
</organism>
<sequence length="135" mass="15388">MTALSVLQRQEVYAVEVSDIDELISDMSEFVRQAETNSSGFVWFFQNSPDEAVPSLVVGMRRDRGALMWCEQDEGFVPVAGANLDHADYFTWDSHHFCFPPGSEVQINLVHEAVQEYVRTGQRPACVEWRLDEES</sequence>
<dbReference type="RefSeq" id="WP_090007743.1">
    <property type="nucleotide sequence ID" value="NZ_FNET01000009.1"/>
</dbReference>
<dbReference type="EMBL" id="FNET01000009">
    <property type="protein sequence ID" value="SDL21558.1"/>
    <property type="molecule type" value="Genomic_DNA"/>
</dbReference>
<gene>
    <name evidence="1" type="ORF">SAMN04488074_109297</name>
</gene>